<dbReference type="RefSeq" id="WP_083503303.1">
    <property type="nucleotide sequence ID" value="NZ_CAAAHZ010000010.1"/>
</dbReference>
<dbReference type="PROSITE" id="PS50249">
    <property type="entry name" value="MPN"/>
    <property type="match status" value="1"/>
</dbReference>
<dbReference type="InterPro" id="IPR037518">
    <property type="entry name" value="MPN"/>
</dbReference>
<keyword evidence="5" id="KW-0482">Metalloprotease</keyword>
<dbReference type="InterPro" id="IPR046778">
    <property type="entry name" value="UPF0758_N"/>
</dbReference>
<evidence type="ECO:0000313" key="9">
    <source>
        <dbReference type="Proteomes" id="UP000054997"/>
    </source>
</evidence>
<keyword evidence="1" id="KW-0645">Protease</keyword>
<evidence type="ECO:0000256" key="3">
    <source>
        <dbReference type="ARBA" id="ARBA00022801"/>
    </source>
</evidence>
<dbReference type="InterPro" id="IPR001405">
    <property type="entry name" value="UPF0758"/>
</dbReference>
<dbReference type="PATRIC" id="fig|45068.5.peg.1814"/>
<comment type="caution">
    <text evidence="8">The sequence shown here is derived from an EMBL/GenBank/DDBJ whole genome shotgun (WGS) entry which is preliminary data.</text>
</comment>
<evidence type="ECO:0000256" key="5">
    <source>
        <dbReference type="ARBA" id="ARBA00023049"/>
    </source>
</evidence>
<protein>
    <submittedName>
        <fullName evidence="8">DNA repair protein RadC</fullName>
    </submittedName>
</protein>
<keyword evidence="3" id="KW-0378">Hydrolase</keyword>
<organism evidence="8 9">
    <name type="scientific">Legionella londiniensis</name>
    <dbReference type="NCBI Taxonomy" id="45068"/>
    <lineage>
        <taxon>Bacteria</taxon>
        <taxon>Pseudomonadati</taxon>
        <taxon>Pseudomonadota</taxon>
        <taxon>Gammaproteobacteria</taxon>
        <taxon>Legionellales</taxon>
        <taxon>Legionellaceae</taxon>
        <taxon>Legionella</taxon>
    </lineage>
</organism>
<name>A0A0W0VJM9_9GAMM</name>
<feature type="domain" description="MPN" evidence="7">
    <location>
        <begin position="93"/>
        <end position="221"/>
    </location>
</feature>
<keyword evidence="2" id="KW-0479">Metal-binding</keyword>
<evidence type="ECO:0000256" key="6">
    <source>
        <dbReference type="RuleBase" id="RU003797"/>
    </source>
</evidence>
<dbReference type="InterPro" id="IPR010994">
    <property type="entry name" value="RuvA_2-like"/>
</dbReference>
<dbReference type="GO" id="GO:0008237">
    <property type="term" value="F:metallopeptidase activity"/>
    <property type="evidence" value="ECO:0007669"/>
    <property type="project" value="UniProtKB-KW"/>
</dbReference>
<dbReference type="SUPFAM" id="SSF47781">
    <property type="entry name" value="RuvA domain 2-like"/>
    <property type="match status" value="1"/>
</dbReference>
<dbReference type="GO" id="GO:0046872">
    <property type="term" value="F:metal ion binding"/>
    <property type="evidence" value="ECO:0007669"/>
    <property type="project" value="UniProtKB-KW"/>
</dbReference>
<dbReference type="STRING" id="45068.Llon_1674"/>
<proteinExistence type="inferred from homology"/>
<keyword evidence="4" id="KW-0862">Zinc</keyword>
<evidence type="ECO:0000256" key="4">
    <source>
        <dbReference type="ARBA" id="ARBA00022833"/>
    </source>
</evidence>
<dbReference type="InterPro" id="IPR020891">
    <property type="entry name" value="UPF0758_CS"/>
</dbReference>
<keyword evidence="9" id="KW-1185">Reference proteome</keyword>
<dbReference type="PROSITE" id="PS01302">
    <property type="entry name" value="UPF0758"/>
    <property type="match status" value="1"/>
</dbReference>
<dbReference type="NCBIfam" id="TIGR00608">
    <property type="entry name" value="radc"/>
    <property type="match status" value="1"/>
</dbReference>
<dbReference type="NCBIfam" id="NF000642">
    <property type="entry name" value="PRK00024.1"/>
    <property type="match status" value="1"/>
</dbReference>
<dbReference type="CDD" id="cd08071">
    <property type="entry name" value="MPN_DUF2466"/>
    <property type="match status" value="1"/>
</dbReference>
<sequence>MNNTRSPGGAYGLFHADLQALSDTELLAAFLGSIRDKHKAITLAHRLMACYGDLRALLNSSLEAFCAASGINSSFYIQMQAVREMCRRSDWIHLQNQTALANIEETHVFLKRRLRDNRNETFAILFLNNHHQVLAYEELFHGTVNYATVHLRILVERTLHHNAAALILAHNHPSGISRPSAHDLTITKKLAKALQLIDVRLLDHLIIGDNEIYSIMQSGKKPCY</sequence>
<dbReference type="GO" id="GO:0006508">
    <property type="term" value="P:proteolysis"/>
    <property type="evidence" value="ECO:0007669"/>
    <property type="project" value="UniProtKB-KW"/>
</dbReference>
<evidence type="ECO:0000256" key="2">
    <source>
        <dbReference type="ARBA" id="ARBA00022723"/>
    </source>
</evidence>
<dbReference type="InterPro" id="IPR025657">
    <property type="entry name" value="RadC_JAB"/>
</dbReference>
<evidence type="ECO:0000259" key="7">
    <source>
        <dbReference type="PROSITE" id="PS50249"/>
    </source>
</evidence>
<dbReference type="EMBL" id="LNYK01000026">
    <property type="protein sequence ID" value="KTD20321.1"/>
    <property type="molecule type" value="Genomic_DNA"/>
</dbReference>
<dbReference type="PANTHER" id="PTHR30471:SF3">
    <property type="entry name" value="UPF0758 PROTEIN YEES-RELATED"/>
    <property type="match status" value="1"/>
</dbReference>
<dbReference type="Pfam" id="PF04002">
    <property type="entry name" value="RadC"/>
    <property type="match status" value="1"/>
</dbReference>
<gene>
    <name evidence="8" type="primary">radC</name>
    <name evidence="8" type="ORF">Llon_1674</name>
</gene>
<dbReference type="Gene3D" id="3.40.140.10">
    <property type="entry name" value="Cytidine Deaminase, domain 2"/>
    <property type="match status" value="1"/>
</dbReference>
<dbReference type="PANTHER" id="PTHR30471">
    <property type="entry name" value="DNA REPAIR PROTEIN RADC"/>
    <property type="match status" value="1"/>
</dbReference>
<dbReference type="AlphaFoldDB" id="A0A0W0VJM9"/>
<evidence type="ECO:0000313" key="8">
    <source>
        <dbReference type="EMBL" id="KTD20321.1"/>
    </source>
</evidence>
<comment type="similarity">
    <text evidence="6">Belongs to the UPF0758 family.</text>
</comment>
<dbReference type="Pfam" id="PF20582">
    <property type="entry name" value="UPF0758_N"/>
    <property type="match status" value="1"/>
</dbReference>
<evidence type="ECO:0000256" key="1">
    <source>
        <dbReference type="ARBA" id="ARBA00022670"/>
    </source>
</evidence>
<reference evidence="8 9" key="1">
    <citation type="submission" date="2015-11" db="EMBL/GenBank/DDBJ databases">
        <title>Genomic analysis of 38 Legionella species identifies large and diverse effector repertoires.</title>
        <authorList>
            <person name="Burstein D."/>
            <person name="Amaro F."/>
            <person name="Zusman T."/>
            <person name="Lifshitz Z."/>
            <person name="Cohen O."/>
            <person name="Gilbert J.A."/>
            <person name="Pupko T."/>
            <person name="Shuman H.A."/>
            <person name="Segal G."/>
        </authorList>
    </citation>
    <scope>NUCLEOTIDE SEQUENCE [LARGE SCALE GENOMIC DNA]</scope>
    <source>
        <strain evidence="8 9">ATCC 49505</strain>
    </source>
</reference>
<dbReference type="OrthoDB" id="9804482at2"/>
<dbReference type="Proteomes" id="UP000054997">
    <property type="component" value="Unassembled WGS sequence"/>
</dbReference>
<accession>A0A0W0VJM9</accession>